<dbReference type="RefSeq" id="XP_056491701.1">
    <property type="nucleotide sequence ID" value="XM_056628967.1"/>
</dbReference>
<name>A0A9X0BCB7_9EURO</name>
<dbReference type="EMBL" id="JAPZBU010000005">
    <property type="protein sequence ID" value="KAJ5404459.1"/>
    <property type="molecule type" value="Genomic_DNA"/>
</dbReference>
<comment type="caution">
    <text evidence="1">The sequence shown here is derived from an EMBL/GenBank/DDBJ whole genome shotgun (WGS) entry which is preliminary data.</text>
</comment>
<dbReference type="OrthoDB" id="4303010at2759"/>
<evidence type="ECO:0000313" key="2">
    <source>
        <dbReference type="Proteomes" id="UP001147747"/>
    </source>
</evidence>
<proteinExistence type="predicted"/>
<organism evidence="1 2">
    <name type="scientific">Penicillium cosmopolitanum</name>
    <dbReference type="NCBI Taxonomy" id="1131564"/>
    <lineage>
        <taxon>Eukaryota</taxon>
        <taxon>Fungi</taxon>
        <taxon>Dikarya</taxon>
        <taxon>Ascomycota</taxon>
        <taxon>Pezizomycotina</taxon>
        <taxon>Eurotiomycetes</taxon>
        <taxon>Eurotiomycetidae</taxon>
        <taxon>Eurotiales</taxon>
        <taxon>Aspergillaceae</taxon>
        <taxon>Penicillium</taxon>
    </lineage>
</organism>
<sequence length="112" mass="12411">MAGATSLQRSAGGSVPRTDVHLAKDAWDFIRGKRQAFLQQEPSVSEGDMACSKMTSQESVLSKANTIVVSSDKGAEKEENEFQSGLITYEKIEQDVQMIRLPNSTEEWQEKT</sequence>
<protein>
    <submittedName>
        <fullName evidence="1">Uncharacterized protein</fullName>
    </submittedName>
</protein>
<evidence type="ECO:0000313" key="1">
    <source>
        <dbReference type="EMBL" id="KAJ5404459.1"/>
    </source>
</evidence>
<reference evidence="1" key="2">
    <citation type="journal article" date="2023" name="IMA Fungus">
        <title>Comparative genomic study of the Penicillium genus elucidates a diverse pangenome and 15 lateral gene transfer events.</title>
        <authorList>
            <person name="Petersen C."/>
            <person name="Sorensen T."/>
            <person name="Nielsen M.R."/>
            <person name="Sondergaard T.E."/>
            <person name="Sorensen J.L."/>
            <person name="Fitzpatrick D.A."/>
            <person name="Frisvad J.C."/>
            <person name="Nielsen K.L."/>
        </authorList>
    </citation>
    <scope>NUCLEOTIDE SEQUENCE</scope>
    <source>
        <strain evidence="1">IBT 29677</strain>
    </source>
</reference>
<gene>
    <name evidence="1" type="ORF">N7509_004330</name>
</gene>
<dbReference type="Proteomes" id="UP001147747">
    <property type="component" value="Unassembled WGS sequence"/>
</dbReference>
<accession>A0A9X0BCB7</accession>
<reference evidence="1" key="1">
    <citation type="submission" date="2022-12" db="EMBL/GenBank/DDBJ databases">
        <authorList>
            <person name="Petersen C."/>
        </authorList>
    </citation>
    <scope>NUCLEOTIDE SEQUENCE</scope>
    <source>
        <strain evidence="1">IBT 29677</strain>
    </source>
</reference>
<dbReference type="GeneID" id="81367947"/>
<keyword evidence="2" id="KW-1185">Reference proteome</keyword>
<dbReference type="AlphaFoldDB" id="A0A9X0BCB7"/>